<dbReference type="Pfam" id="PF09858">
    <property type="entry name" value="DUF2085"/>
    <property type="match status" value="1"/>
</dbReference>
<keyword evidence="1" id="KW-1133">Transmembrane helix</keyword>
<keyword evidence="1" id="KW-0472">Membrane</keyword>
<dbReference type="Proteomes" id="UP000006258">
    <property type="component" value="Unassembled WGS sequence"/>
</dbReference>
<dbReference type="RefSeq" id="WP_002993817.1">
    <property type="nucleotide sequence ID" value="NZ_GL379770.1"/>
</dbReference>
<keyword evidence="3" id="KW-1185">Reference proteome</keyword>
<dbReference type="HOGENOM" id="CLU_154418_0_0_10"/>
<reference evidence="2" key="1">
    <citation type="submission" date="2010-07" db="EMBL/GenBank/DDBJ databases">
        <authorList>
            <person name="Muzny D."/>
            <person name="Qin X."/>
            <person name="Buhay C."/>
            <person name="Dugan-Rocha S."/>
            <person name="Ding Y."/>
            <person name="Chen G."/>
            <person name="Hawes A."/>
            <person name="Holder M."/>
            <person name="Jhangiani S."/>
            <person name="Johnson A."/>
            <person name="Khan Z."/>
            <person name="Li Z."/>
            <person name="Liu W."/>
            <person name="Liu X."/>
            <person name="Perez L."/>
            <person name="Shen H."/>
            <person name="Wang Q."/>
            <person name="Watt J."/>
            <person name="Xi L."/>
            <person name="Xin Y."/>
            <person name="Zhou J."/>
            <person name="Deng J."/>
            <person name="Jiang H."/>
            <person name="Liu Y."/>
            <person name="Qu J."/>
            <person name="Song X.-Z."/>
            <person name="Zhang L."/>
            <person name="Villasana D."/>
            <person name="Johnson A."/>
            <person name="Liu J."/>
            <person name="Liyanage D."/>
            <person name="Lorensuhewa L."/>
            <person name="Robinson T."/>
            <person name="Song A."/>
            <person name="Song B.-B."/>
            <person name="Dinh H."/>
            <person name="Thornton R."/>
            <person name="Coyle M."/>
            <person name="Francisco L."/>
            <person name="Jackson L."/>
            <person name="Javaid M."/>
            <person name="Korchina V."/>
            <person name="Kovar C."/>
            <person name="Mata R."/>
            <person name="Mathew T."/>
            <person name="Ngo R."/>
            <person name="Nguyen L."/>
            <person name="Nguyen N."/>
            <person name="Okwuonu G."/>
            <person name="Ongeri F."/>
            <person name="Pham C."/>
            <person name="Simmons D."/>
            <person name="Wilczek-Boney K."/>
            <person name="Hale W."/>
            <person name="Jakkamsetti A."/>
            <person name="Pham P."/>
            <person name="Ruth R."/>
            <person name="San Lucas F."/>
            <person name="Warren J."/>
            <person name="Zhang J."/>
            <person name="Zhao Z."/>
            <person name="Zhou C."/>
            <person name="Zhu D."/>
            <person name="Lee S."/>
            <person name="Bess C."/>
            <person name="Blankenburg K."/>
            <person name="Forbes L."/>
            <person name="Fu Q."/>
            <person name="Gubbala S."/>
            <person name="Hirani K."/>
            <person name="Jayaseelan J.C."/>
            <person name="Lara F."/>
            <person name="Munidasa M."/>
            <person name="Palculict T."/>
            <person name="Patil S."/>
            <person name="Pu L.-L."/>
            <person name="Saada N."/>
            <person name="Tang L."/>
            <person name="Weissenberger G."/>
            <person name="Zhu Y."/>
            <person name="Hemphill L."/>
            <person name="Shang Y."/>
            <person name="Youmans B."/>
            <person name="Ayvaz T."/>
            <person name="Ross M."/>
            <person name="Santibanez J."/>
            <person name="Aqrawi P."/>
            <person name="Gross S."/>
            <person name="Joshi V."/>
            <person name="Fowler G."/>
            <person name="Nazareth L."/>
            <person name="Reid J."/>
            <person name="Worley K."/>
            <person name="Petrosino J."/>
            <person name="Highlander S."/>
            <person name="Gibbs R."/>
        </authorList>
    </citation>
    <scope>NUCLEOTIDE SEQUENCE [LARGE SCALE GENOMIC DNA]</scope>
    <source>
        <strain evidence="2">ATCC 33861</strain>
    </source>
</reference>
<dbReference type="GeneID" id="95427478"/>
<feature type="transmembrane region" description="Helical" evidence="1">
    <location>
        <begin position="42"/>
        <end position="65"/>
    </location>
</feature>
<proteinExistence type="predicted"/>
<keyword evidence="1" id="KW-0812">Transmembrane</keyword>
<gene>
    <name evidence="2" type="ORF">HMPREF0766_12956</name>
</gene>
<feature type="transmembrane region" description="Helical" evidence="1">
    <location>
        <begin position="85"/>
        <end position="109"/>
    </location>
</feature>
<dbReference type="InterPro" id="IPR019206">
    <property type="entry name" value="DUF2085_TM"/>
</dbReference>
<evidence type="ECO:0000313" key="3">
    <source>
        <dbReference type="Proteomes" id="UP000006258"/>
    </source>
</evidence>
<dbReference type="EMBL" id="ACHA02000011">
    <property type="protein sequence ID" value="EFK57883.1"/>
    <property type="molecule type" value="Genomic_DNA"/>
</dbReference>
<sequence length="119" mass="13367">MKTKLEFTFCHRKPERSFFWKGKQFPVCARCTGIHLGYMSTFLFVFGVISMNFWVAVLCMLPTIIDGLTQAYCNRESNNTLRFITGIMAGVGTMAVCAIIGRAIGALILEGIKLIIKYN</sequence>
<dbReference type="STRING" id="525373.HMPREF0766_12956"/>
<name>D7VPN6_SPHSI</name>
<evidence type="ECO:0000256" key="1">
    <source>
        <dbReference type="SAM" id="Phobius"/>
    </source>
</evidence>
<dbReference type="OrthoDB" id="9810176at2"/>
<protein>
    <recommendedName>
        <fullName evidence="4">DUF2085 domain-containing protein</fullName>
    </recommendedName>
</protein>
<evidence type="ECO:0000313" key="2">
    <source>
        <dbReference type="EMBL" id="EFK57883.1"/>
    </source>
</evidence>
<evidence type="ECO:0008006" key="4">
    <source>
        <dbReference type="Google" id="ProtNLM"/>
    </source>
</evidence>
<organism evidence="2 3">
    <name type="scientific">Sphingobacterium spiritivorum ATCC 33861</name>
    <dbReference type="NCBI Taxonomy" id="525373"/>
    <lineage>
        <taxon>Bacteria</taxon>
        <taxon>Pseudomonadati</taxon>
        <taxon>Bacteroidota</taxon>
        <taxon>Sphingobacteriia</taxon>
        <taxon>Sphingobacteriales</taxon>
        <taxon>Sphingobacteriaceae</taxon>
        <taxon>Sphingobacterium</taxon>
    </lineage>
</organism>
<dbReference type="eggNOG" id="COG3815">
    <property type="taxonomic scope" value="Bacteria"/>
</dbReference>
<dbReference type="AlphaFoldDB" id="D7VPN6"/>
<comment type="caution">
    <text evidence="2">The sequence shown here is derived from an EMBL/GenBank/DDBJ whole genome shotgun (WGS) entry which is preliminary data.</text>
</comment>
<accession>D7VPN6</accession>